<dbReference type="SUPFAM" id="SSF56801">
    <property type="entry name" value="Acetyl-CoA synthetase-like"/>
    <property type="match status" value="1"/>
</dbReference>
<dbReference type="GO" id="GO:0017000">
    <property type="term" value="P:antibiotic biosynthetic process"/>
    <property type="evidence" value="ECO:0007669"/>
    <property type="project" value="UniProtKB-KW"/>
</dbReference>
<dbReference type="InterPro" id="IPR020845">
    <property type="entry name" value="AMP-binding_CS"/>
</dbReference>
<dbReference type="CDD" id="cd05930">
    <property type="entry name" value="A_NRPS"/>
    <property type="match status" value="1"/>
</dbReference>
<comment type="cofactor">
    <cofactor evidence="1">
        <name>pantetheine 4'-phosphate</name>
        <dbReference type="ChEBI" id="CHEBI:47942"/>
    </cofactor>
</comment>
<dbReference type="NCBIfam" id="TIGR01720">
    <property type="entry name" value="NRPS-para261"/>
    <property type="match status" value="1"/>
</dbReference>
<dbReference type="Gene3D" id="3.30.559.30">
    <property type="entry name" value="Nonribosomal peptide synthetase, condensation domain"/>
    <property type="match status" value="2"/>
</dbReference>
<dbReference type="InterPro" id="IPR000873">
    <property type="entry name" value="AMP-dep_synth/lig_dom"/>
</dbReference>
<dbReference type="GO" id="GO:0044550">
    <property type="term" value="P:secondary metabolite biosynthetic process"/>
    <property type="evidence" value="ECO:0007669"/>
    <property type="project" value="TreeGrafter"/>
</dbReference>
<dbReference type="InterPro" id="IPR036736">
    <property type="entry name" value="ACP-like_sf"/>
</dbReference>
<dbReference type="UniPathway" id="UPA00011"/>
<dbReference type="NCBIfam" id="TIGR01733">
    <property type="entry name" value="AA-adenyl-dom"/>
    <property type="match status" value="1"/>
</dbReference>
<dbReference type="EMBL" id="AP018165">
    <property type="protein sequence ID" value="BAX97372.1"/>
    <property type="molecule type" value="Genomic_DNA"/>
</dbReference>
<dbReference type="FunFam" id="3.40.50.980:FF:000001">
    <property type="entry name" value="Non-ribosomal peptide synthetase"/>
    <property type="match status" value="1"/>
</dbReference>
<keyword evidence="2" id="KW-0596">Phosphopantetheine</keyword>
<dbReference type="GO" id="GO:0008610">
    <property type="term" value="P:lipid biosynthetic process"/>
    <property type="evidence" value="ECO:0007669"/>
    <property type="project" value="UniProtKB-ARBA"/>
</dbReference>
<name>A0A1Z4EWP1_9MYCO</name>
<evidence type="ECO:0000256" key="4">
    <source>
        <dbReference type="ARBA" id="ARBA00022737"/>
    </source>
</evidence>
<dbReference type="Proteomes" id="UP000217954">
    <property type="component" value="Chromosome"/>
</dbReference>
<dbReference type="Pfam" id="PF00550">
    <property type="entry name" value="PP-binding"/>
    <property type="match status" value="1"/>
</dbReference>
<dbReference type="GO" id="GO:0031177">
    <property type="term" value="F:phosphopantetheine binding"/>
    <property type="evidence" value="ECO:0007669"/>
    <property type="project" value="InterPro"/>
</dbReference>
<dbReference type="OrthoDB" id="2472181at2"/>
<dbReference type="Gene3D" id="1.10.1200.10">
    <property type="entry name" value="ACP-like"/>
    <property type="match status" value="1"/>
</dbReference>
<keyword evidence="9" id="KW-1185">Reference proteome</keyword>
<evidence type="ECO:0000256" key="1">
    <source>
        <dbReference type="ARBA" id="ARBA00001957"/>
    </source>
</evidence>
<evidence type="ECO:0000256" key="6">
    <source>
        <dbReference type="SAM" id="MobiDB-lite"/>
    </source>
</evidence>
<dbReference type="Pfam" id="PF13193">
    <property type="entry name" value="AMP-binding_C"/>
    <property type="match status" value="1"/>
</dbReference>
<reference evidence="8 9" key="2">
    <citation type="journal article" date="2017" name="Int. J. Syst. Evol. Microbiol.">
        <title>Mycobacterium stephanolepidis sp. nov., a rapidly growing species related to Mycobacterium chelonae, isolated from marine teleost fish, Stephanolepis cirrhifer.</title>
        <authorList>
            <person name="Fukano H."/>
            <person name="Wada S."/>
            <person name="Kurata O."/>
            <person name="Katayama K."/>
            <person name="Fujiwara N."/>
            <person name="Hoshino Y."/>
        </authorList>
    </citation>
    <scope>NUCLEOTIDE SEQUENCE [LARGE SCALE GENOMIC DNA]</scope>
    <source>
        <strain evidence="8 9">NJB0901</strain>
    </source>
</reference>
<dbReference type="InterPro" id="IPR001242">
    <property type="entry name" value="Condensation_dom"/>
</dbReference>
<evidence type="ECO:0000313" key="8">
    <source>
        <dbReference type="EMBL" id="BAX97372.1"/>
    </source>
</evidence>
<sequence length="1520" mass="164308">MTGVGQQQPQIEDVLALSPLQEGFYALAQLADESVDLYSMQFVVDVDGVLDVDLLHRSAQAMLQRHPNLRAAFWDRGVPRPVQIVPVRAQLPWEERVSLRADFDRIAREERQRSFDLSKGPALRIVLLSVPAEASYRMIVTAHHILMDGWALATFFTEMLAVYEANGSMDSLPAVRPYRDYIAWLNAQDTAAAADKWSRYLGTSSGPLMLADGGVAAHDNVPEKTQFLLTPEETVRLRGWAAANGLTLNTVTAFAWAVVLGRLTDRTDVVFGTIVSGRPRELTDVERMVGLFINSVPMVAHIDYAAPVVTQCAQLQREAAAMRDIGYLSLSALQRAEGAAALFDTMFVFENAPIGDAVREIATSNGARFRPVEMESLAHYPLTVVSHMHGEALLVMIEAIPEALQYFSAGSVGERLVSVLRQLPNIGEGTPDALDVLTPDERAEIAVTASAADASARSVWELFERQAISQPDAVALTAGAEGRYTYAQLHAAACRLANELADHGVEPETTVALVLPRSVESIIAILGVLAAGAAYVPVDIGLPAARIESILSQSDPKLIITITEHGGVAGTQYRAVVLDDPATAERVLHLPAEAPAVARHPDQSAYLIFTSGSTGEPKGVIGTHGSLMNYAADHRDRVYQPATARLGRKLRIAHAWSLSFDASWQPMIGLLDGHTVHLFDAEAMRDAHRLVQGMAEHDIDMIDTTPSMLAQLSAAGLLDRELAVLALGGEAIEAALWNRLSALTETAVYNCYGPTETTVEAVVAAVKDYSTPTIGTPNQGTAGYVLDSRLRPVPDGAVGELYLAGSQLARGYARRPAVTASAFVADPQRPGQRMYRTGDLVRRLPHGGFAYLGRADSQVKIRGYRVEVGEIESVLRLQPDVQTAAVSVVRRAGGASLVGFVVPQQGLAQFDSTRIAMRLADRLPSYMMPSRLLVLERLPVTVNGKLDGDALERLALEALSGGAAEGERALPATTTECALCECCADLFDGTAPGIDDDFFSLGVDSIVAISLVNKARKRDLVITPRMVLAAPTIRQLAALIDERADRANRSENLDSLTGEADYGEVLPLPIVTWMHESGNYRRFALSALVRVPAGIDHESIELVLQTLLDGHDMLRSVLVDTIDGPRVLTREPGVVRAGSVLTHVDLPVTGEVHGAIADAARAAFDKLDPRSGAMVRAVWLAGGGHDDVLLLSVHHLAMDVVSWHIALADMAEAWRSLGAGEVPKAPVEFTSYRRWSELMWQRANSDEVQAQQQYWLQQVAGPDPAVGARRPDPSRDTWGTLRTTPVVTPVDITARLLSSLNKNDGVYGFLLAALAVTVASWRVERGQDASPGTLVSMEGHGRVDTAFDTDTTSTIGWFTTMYPARIGQGELAFDVATVERDAVSARRLLNAVAQHLAEIPHQGMDYGLLRYVSRNEELAAAADPQIQFNYLGRLDMSGITDQPWSLVTDARGLAVPPDSEPELPLRFGINVGSAISTTAEGAQLLTNWQWSSNLFTSEDADQLARLWQRSVAALAQALDG</sequence>
<gene>
    <name evidence="8" type="ORF">MSTE_02057</name>
</gene>
<feature type="region of interest" description="Disordered" evidence="6">
    <location>
        <begin position="1262"/>
        <end position="1281"/>
    </location>
</feature>
<organism evidence="8 9">
    <name type="scientific">[Mycobacterium] stephanolepidis</name>
    <dbReference type="NCBI Taxonomy" id="1520670"/>
    <lineage>
        <taxon>Bacteria</taxon>
        <taxon>Bacillati</taxon>
        <taxon>Actinomycetota</taxon>
        <taxon>Actinomycetes</taxon>
        <taxon>Mycobacteriales</taxon>
        <taxon>Mycobacteriaceae</taxon>
        <taxon>Mycobacteroides</taxon>
    </lineage>
</organism>
<dbReference type="RefSeq" id="WP_096500905.1">
    <property type="nucleotide sequence ID" value="NZ_AP018165.1"/>
</dbReference>
<dbReference type="Gene3D" id="3.40.50.980">
    <property type="match status" value="2"/>
</dbReference>
<protein>
    <submittedName>
        <fullName evidence="8">Putative peptide synthetase MbtF</fullName>
    </submittedName>
</protein>
<dbReference type="PANTHER" id="PTHR45527:SF1">
    <property type="entry name" value="FATTY ACID SYNTHASE"/>
    <property type="match status" value="1"/>
</dbReference>
<dbReference type="GO" id="GO:0003824">
    <property type="term" value="F:catalytic activity"/>
    <property type="evidence" value="ECO:0007669"/>
    <property type="project" value="InterPro"/>
</dbReference>
<dbReference type="GO" id="GO:0005737">
    <property type="term" value="C:cytoplasm"/>
    <property type="evidence" value="ECO:0007669"/>
    <property type="project" value="TreeGrafter"/>
</dbReference>
<dbReference type="PANTHER" id="PTHR45527">
    <property type="entry name" value="NONRIBOSOMAL PEPTIDE SYNTHETASE"/>
    <property type="match status" value="1"/>
</dbReference>
<dbReference type="GO" id="GO:0043041">
    <property type="term" value="P:amino acid activation for nonribosomal peptide biosynthetic process"/>
    <property type="evidence" value="ECO:0007669"/>
    <property type="project" value="TreeGrafter"/>
</dbReference>
<dbReference type="SMART" id="SM00823">
    <property type="entry name" value="PKS_PP"/>
    <property type="match status" value="1"/>
</dbReference>
<keyword evidence="5" id="KW-0045">Antibiotic biosynthesis</keyword>
<dbReference type="KEGG" id="mste:MSTE_02057"/>
<dbReference type="InterPro" id="IPR010060">
    <property type="entry name" value="NRPS_synth"/>
</dbReference>
<dbReference type="InterPro" id="IPR023213">
    <property type="entry name" value="CAT-like_dom_sf"/>
</dbReference>
<dbReference type="Gene3D" id="3.30.559.10">
    <property type="entry name" value="Chloramphenicol acetyltransferase-like domain"/>
    <property type="match status" value="2"/>
</dbReference>
<reference evidence="9" key="1">
    <citation type="journal article" date="2017" name="Genome Announc.">
        <title>Complete Genome Sequence of Mycobacterium stephanolepidis.</title>
        <authorList>
            <person name="Fukano H."/>
            <person name="Yoshida M."/>
            <person name="Katayama Y."/>
            <person name="Omatsu T."/>
            <person name="Mizutani T."/>
            <person name="Kurata O."/>
            <person name="Wada S."/>
            <person name="Hoshino Y."/>
        </authorList>
    </citation>
    <scope>NUCLEOTIDE SEQUENCE [LARGE SCALE GENOMIC DNA]</scope>
    <source>
        <strain evidence="9">NJB0901</strain>
    </source>
</reference>
<keyword evidence="3" id="KW-0597">Phosphoprotein</keyword>
<dbReference type="SUPFAM" id="SSF52777">
    <property type="entry name" value="CoA-dependent acyltransferases"/>
    <property type="match status" value="4"/>
</dbReference>
<keyword evidence="4" id="KW-0677">Repeat</keyword>
<dbReference type="Pfam" id="PF00668">
    <property type="entry name" value="Condensation"/>
    <property type="match status" value="2"/>
</dbReference>
<dbReference type="InterPro" id="IPR020806">
    <property type="entry name" value="PKS_PP-bd"/>
</dbReference>
<evidence type="ECO:0000256" key="2">
    <source>
        <dbReference type="ARBA" id="ARBA00022450"/>
    </source>
</evidence>
<dbReference type="PROSITE" id="PS00455">
    <property type="entry name" value="AMP_BINDING"/>
    <property type="match status" value="1"/>
</dbReference>
<dbReference type="Gene3D" id="2.30.38.10">
    <property type="entry name" value="Luciferase, Domain 3"/>
    <property type="match status" value="1"/>
</dbReference>
<proteinExistence type="predicted"/>
<dbReference type="InterPro" id="IPR025110">
    <property type="entry name" value="AMP-bd_C"/>
</dbReference>
<evidence type="ECO:0000256" key="5">
    <source>
        <dbReference type="ARBA" id="ARBA00023194"/>
    </source>
</evidence>
<dbReference type="InterPro" id="IPR045851">
    <property type="entry name" value="AMP-bd_C_sf"/>
</dbReference>
<dbReference type="Gene3D" id="3.30.300.30">
    <property type="match status" value="1"/>
</dbReference>
<dbReference type="Pfam" id="PF00501">
    <property type="entry name" value="AMP-binding"/>
    <property type="match status" value="1"/>
</dbReference>
<dbReference type="InterPro" id="IPR009081">
    <property type="entry name" value="PP-bd_ACP"/>
</dbReference>
<evidence type="ECO:0000259" key="7">
    <source>
        <dbReference type="PROSITE" id="PS50075"/>
    </source>
</evidence>
<dbReference type="InterPro" id="IPR010071">
    <property type="entry name" value="AA_adenyl_dom"/>
</dbReference>
<evidence type="ECO:0000313" key="9">
    <source>
        <dbReference type="Proteomes" id="UP000217954"/>
    </source>
</evidence>
<accession>A0A1Z4EWP1</accession>
<dbReference type="SUPFAM" id="SSF47336">
    <property type="entry name" value="ACP-like"/>
    <property type="match status" value="1"/>
</dbReference>
<evidence type="ECO:0000256" key="3">
    <source>
        <dbReference type="ARBA" id="ARBA00022553"/>
    </source>
</evidence>
<feature type="domain" description="Carrier" evidence="7">
    <location>
        <begin position="970"/>
        <end position="1044"/>
    </location>
</feature>
<dbReference type="PROSITE" id="PS50075">
    <property type="entry name" value="CARRIER"/>
    <property type="match status" value="1"/>
</dbReference>